<evidence type="ECO:0000256" key="1">
    <source>
        <dbReference type="SAM" id="Phobius"/>
    </source>
</evidence>
<name>A0A816ITJ0_BRANA</name>
<gene>
    <name evidence="2" type="ORF">DARMORV10_C09P15910.1</name>
</gene>
<evidence type="ECO:0000313" key="2">
    <source>
        <dbReference type="EMBL" id="CAF1719858.1"/>
    </source>
</evidence>
<proteinExistence type="predicted"/>
<feature type="transmembrane region" description="Helical" evidence="1">
    <location>
        <begin position="53"/>
        <end position="81"/>
    </location>
</feature>
<keyword evidence="1" id="KW-1133">Transmembrane helix</keyword>
<sequence>MSQSVASSSKATLFLHSPRLFPIARSEGLPQKQELVATTMKTPILRVYQKSMLGIGVSSAMILLICFVGFFNLLVSLAYFLL</sequence>
<dbReference type="Proteomes" id="UP001295469">
    <property type="component" value="Chromosome C09"/>
</dbReference>
<keyword evidence="1" id="KW-0812">Transmembrane</keyword>
<organism evidence="2">
    <name type="scientific">Brassica napus</name>
    <name type="common">Rape</name>
    <dbReference type="NCBI Taxonomy" id="3708"/>
    <lineage>
        <taxon>Eukaryota</taxon>
        <taxon>Viridiplantae</taxon>
        <taxon>Streptophyta</taxon>
        <taxon>Embryophyta</taxon>
        <taxon>Tracheophyta</taxon>
        <taxon>Spermatophyta</taxon>
        <taxon>Magnoliopsida</taxon>
        <taxon>eudicotyledons</taxon>
        <taxon>Gunneridae</taxon>
        <taxon>Pentapetalae</taxon>
        <taxon>rosids</taxon>
        <taxon>malvids</taxon>
        <taxon>Brassicales</taxon>
        <taxon>Brassicaceae</taxon>
        <taxon>Brassiceae</taxon>
        <taxon>Brassica</taxon>
    </lineage>
</organism>
<dbReference type="EMBL" id="HG994373">
    <property type="protein sequence ID" value="CAF1719858.1"/>
    <property type="molecule type" value="Genomic_DNA"/>
</dbReference>
<dbReference type="AlphaFoldDB" id="A0A816ITJ0"/>
<accession>A0A816ITJ0</accession>
<protein>
    <submittedName>
        <fullName evidence="2">(rape) hypothetical protein</fullName>
    </submittedName>
</protein>
<keyword evidence="1" id="KW-0472">Membrane</keyword>
<reference evidence="2" key="1">
    <citation type="submission" date="2021-01" db="EMBL/GenBank/DDBJ databases">
        <authorList>
            <consortium name="Genoscope - CEA"/>
            <person name="William W."/>
        </authorList>
    </citation>
    <scope>NUCLEOTIDE SEQUENCE</scope>
</reference>